<feature type="region of interest" description="Disordered" evidence="1">
    <location>
        <begin position="1"/>
        <end position="20"/>
    </location>
</feature>
<evidence type="ECO:0000256" key="1">
    <source>
        <dbReference type="SAM" id="MobiDB-lite"/>
    </source>
</evidence>
<evidence type="ECO:0000313" key="3">
    <source>
        <dbReference type="EMBL" id="KAK9776387.1"/>
    </source>
</evidence>
<feature type="domain" description="DUF7770" evidence="2">
    <location>
        <begin position="53"/>
        <end position="204"/>
    </location>
</feature>
<evidence type="ECO:0000259" key="2">
    <source>
        <dbReference type="Pfam" id="PF24968"/>
    </source>
</evidence>
<dbReference type="Pfam" id="PF24968">
    <property type="entry name" value="DUF7770"/>
    <property type="match status" value="1"/>
</dbReference>
<dbReference type="InterPro" id="IPR056672">
    <property type="entry name" value="DUF7770"/>
</dbReference>
<gene>
    <name evidence="3" type="ORF">SCAR479_06999</name>
</gene>
<organism evidence="3 4">
    <name type="scientific">Seiridium cardinale</name>
    <dbReference type="NCBI Taxonomy" id="138064"/>
    <lineage>
        <taxon>Eukaryota</taxon>
        <taxon>Fungi</taxon>
        <taxon>Dikarya</taxon>
        <taxon>Ascomycota</taxon>
        <taxon>Pezizomycotina</taxon>
        <taxon>Sordariomycetes</taxon>
        <taxon>Xylariomycetidae</taxon>
        <taxon>Amphisphaeriales</taxon>
        <taxon>Sporocadaceae</taxon>
        <taxon>Seiridium</taxon>
    </lineage>
</organism>
<protein>
    <submittedName>
        <fullName evidence="3">Ubiquitin-like protease family profile domain-containing protein</fullName>
    </submittedName>
</protein>
<sequence>MDTELSTPDDPRLHSYENLSDIHGNTSDMEAFDNNWDLEEFDPKSLTSKVLKIHLCALINQYNEGEEEEEPTNHWTLCLQTSAESSVMMDMAPGYGEDGLRGKIHVFTLDRCYDQETLRAFSFTPTQEIDVNGFMQLLVSKGRNLFTFSPEFEGCRFWQAVIMKDLEAAHWIESGSAAKARDALLLYYRNPSGTEPRVMREGVFR</sequence>
<evidence type="ECO:0000313" key="4">
    <source>
        <dbReference type="Proteomes" id="UP001465668"/>
    </source>
</evidence>
<comment type="caution">
    <text evidence="3">The sequence shown here is derived from an EMBL/GenBank/DDBJ whole genome shotgun (WGS) entry which is preliminary data.</text>
</comment>
<reference evidence="3 4" key="1">
    <citation type="submission" date="2024-02" db="EMBL/GenBank/DDBJ databases">
        <title>First draft genome assembly of two strains of Seiridium cardinale.</title>
        <authorList>
            <person name="Emiliani G."/>
            <person name="Scali E."/>
        </authorList>
    </citation>
    <scope>NUCLEOTIDE SEQUENCE [LARGE SCALE GENOMIC DNA]</scope>
    <source>
        <strain evidence="3 4">BM-138-000479</strain>
    </source>
</reference>
<name>A0ABR2XRK8_9PEZI</name>
<accession>A0ABR2XRK8</accession>
<dbReference type="EMBL" id="JARVKM010000028">
    <property type="protein sequence ID" value="KAK9776387.1"/>
    <property type="molecule type" value="Genomic_DNA"/>
</dbReference>
<dbReference type="Proteomes" id="UP001465668">
    <property type="component" value="Unassembled WGS sequence"/>
</dbReference>
<keyword evidence="4" id="KW-1185">Reference proteome</keyword>
<proteinExistence type="predicted"/>